<dbReference type="GO" id="GO:0005576">
    <property type="term" value="C:extracellular region"/>
    <property type="evidence" value="ECO:0007669"/>
    <property type="project" value="UniProtKB-SubCell"/>
</dbReference>
<protein>
    <recommendedName>
        <fullName evidence="5">Crinkler effector protein N-terminal domain-containing protein</fullName>
    </recommendedName>
</protein>
<dbReference type="AlphaFoldDB" id="A0A9P5VGC7"/>
<evidence type="ECO:0000313" key="6">
    <source>
        <dbReference type="EMBL" id="KAF9322573.1"/>
    </source>
</evidence>
<feature type="non-terminal residue" evidence="6">
    <location>
        <position position="1"/>
    </location>
</feature>
<evidence type="ECO:0000256" key="2">
    <source>
        <dbReference type="ARBA" id="ARBA00004613"/>
    </source>
</evidence>
<evidence type="ECO:0000256" key="4">
    <source>
        <dbReference type="SAM" id="MobiDB-lite"/>
    </source>
</evidence>
<keyword evidence="7" id="KW-1185">Reference proteome</keyword>
<gene>
    <name evidence="6" type="ORF">BG006_002284</name>
</gene>
<feature type="domain" description="Crinkler effector protein N-terminal" evidence="5">
    <location>
        <begin position="19"/>
        <end position="115"/>
    </location>
</feature>
<dbReference type="Proteomes" id="UP000696485">
    <property type="component" value="Unassembled WGS sequence"/>
</dbReference>
<comment type="caution">
    <text evidence="6">The sequence shown here is derived from an EMBL/GenBank/DDBJ whole genome shotgun (WGS) entry which is preliminary data.</text>
</comment>
<dbReference type="GO" id="GO:0043657">
    <property type="term" value="C:host cell"/>
    <property type="evidence" value="ECO:0007669"/>
    <property type="project" value="UniProtKB-SubCell"/>
</dbReference>
<feature type="region of interest" description="Disordered" evidence="4">
    <location>
        <begin position="108"/>
        <end position="137"/>
    </location>
</feature>
<proteinExistence type="predicted"/>
<organism evidence="6 7">
    <name type="scientific">Podila minutissima</name>
    <dbReference type="NCBI Taxonomy" id="64525"/>
    <lineage>
        <taxon>Eukaryota</taxon>
        <taxon>Fungi</taxon>
        <taxon>Fungi incertae sedis</taxon>
        <taxon>Mucoromycota</taxon>
        <taxon>Mortierellomycotina</taxon>
        <taxon>Mortierellomycetes</taxon>
        <taxon>Mortierellales</taxon>
        <taxon>Mortierellaceae</taxon>
        <taxon>Podila</taxon>
    </lineage>
</organism>
<evidence type="ECO:0000256" key="1">
    <source>
        <dbReference type="ARBA" id="ARBA00004340"/>
    </source>
</evidence>
<name>A0A9P5VGC7_9FUNG</name>
<dbReference type="InterPro" id="IPR045379">
    <property type="entry name" value="Crinkler_N"/>
</dbReference>
<evidence type="ECO:0000259" key="5">
    <source>
        <dbReference type="Pfam" id="PF20147"/>
    </source>
</evidence>
<evidence type="ECO:0000313" key="7">
    <source>
        <dbReference type="Proteomes" id="UP000696485"/>
    </source>
</evidence>
<dbReference type="EMBL" id="JAAAUY010001511">
    <property type="protein sequence ID" value="KAF9322573.1"/>
    <property type="molecule type" value="Genomic_DNA"/>
</dbReference>
<sequence length="137" mass="15381">MDSLFTDAPEHHDREAPDLFCVVEGETSSNAFPVETESSKTTGDLKDLIKAKKTNNFQGVDANELTLWSVSISDEEERTMLLDNVPERTKLKATRDISEAFTEEFPKKTIHTIVEHPPQDQSSPISGYNSLKRPSDE</sequence>
<feature type="compositionally biased region" description="Polar residues" evidence="4">
    <location>
        <begin position="119"/>
        <end position="129"/>
    </location>
</feature>
<evidence type="ECO:0000256" key="3">
    <source>
        <dbReference type="ARBA" id="ARBA00022525"/>
    </source>
</evidence>
<accession>A0A9P5VGC7</accession>
<dbReference type="Pfam" id="PF20147">
    <property type="entry name" value="Crinkler"/>
    <property type="match status" value="1"/>
</dbReference>
<comment type="subcellular location">
    <subcellularLocation>
        <location evidence="1">Host cell</location>
    </subcellularLocation>
    <subcellularLocation>
        <location evidence="2">Secreted</location>
    </subcellularLocation>
</comment>
<reference evidence="6" key="1">
    <citation type="journal article" date="2020" name="Fungal Divers.">
        <title>Resolving the Mortierellaceae phylogeny through synthesis of multi-gene phylogenetics and phylogenomics.</title>
        <authorList>
            <person name="Vandepol N."/>
            <person name="Liber J."/>
            <person name="Desiro A."/>
            <person name="Na H."/>
            <person name="Kennedy M."/>
            <person name="Barry K."/>
            <person name="Grigoriev I.V."/>
            <person name="Miller A.N."/>
            <person name="O'Donnell K."/>
            <person name="Stajich J.E."/>
            <person name="Bonito G."/>
        </authorList>
    </citation>
    <scope>NUCLEOTIDE SEQUENCE</scope>
    <source>
        <strain evidence="6">NVP1</strain>
    </source>
</reference>
<keyword evidence="3" id="KW-0964">Secreted</keyword>